<dbReference type="Proteomes" id="UP000789759">
    <property type="component" value="Unassembled WGS sequence"/>
</dbReference>
<organism evidence="6 7">
    <name type="scientific">Cetraspora pellucida</name>
    <dbReference type="NCBI Taxonomy" id="1433469"/>
    <lineage>
        <taxon>Eukaryota</taxon>
        <taxon>Fungi</taxon>
        <taxon>Fungi incertae sedis</taxon>
        <taxon>Mucoromycota</taxon>
        <taxon>Glomeromycotina</taxon>
        <taxon>Glomeromycetes</taxon>
        <taxon>Diversisporales</taxon>
        <taxon>Gigasporaceae</taxon>
        <taxon>Cetraspora</taxon>
    </lineage>
</organism>
<dbReference type="PANTHER" id="PTHR43004:SF19">
    <property type="entry name" value="BINDING MONOOXYGENASE, PUTATIVE (JCVI)-RELATED"/>
    <property type="match status" value="1"/>
</dbReference>
<dbReference type="PRINTS" id="PR00420">
    <property type="entry name" value="RNGMNOXGNASE"/>
</dbReference>
<evidence type="ECO:0000313" key="7">
    <source>
        <dbReference type="Proteomes" id="UP000789759"/>
    </source>
</evidence>
<keyword evidence="2" id="KW-0285">Flavoprotein</keyword>
<reference evidence="6" key="1">
    <citation type="submission" date="2021-06" db="EMBL/GenBank/DDBJ databases">
        <authorList>
            <person name="Kallberg Y."/>
            <person name="Tangrot J."/>
            <person name="Rosling A."/>
        </authorList>
    </citation>
    <scope>NUCLEOTIDE SEQUENCE</scope>
    <source>
        <strain evidence="6">FL966</strain>
    </source>
</reference>
<name>A0A9N9PIP8_9GLOM</name>
<dbReference type="Pfam" id="PF01494">
    <property type="entry name" value="FAD_binding_3"/>
    <property type="match status" value="1"/>
</dbReference>
<dbReference type="EMBL" id="CAJVQA010049026">
    <property type="protein sequence ID" value="CAG8820277.1"/>
    <property type="molecule type" value="Genomic_DNA"/>
</dbReference>
<evidence type="ECO:0000313" key="6">
    <source>
        <dbReference type="EMBL" id="CAG8820277.1"/>
    </source>
</evidence>
<dbReference type="AlphaFoldDB" id="A0A9N9PIP8"/>
<dbReference type="InterPro" id="IPR002938">
    <property type="entry name" value="FAD-bd"/>
</dbReference>
<evidence type="ECO:0000256" key="4">
    <source>
        <dbReference type="ARBA" id="ARBA00023002"/>
    </source>
</evidence>
<keyword evidence="7" id="KW-1185">Reference proteome</keyword>
<dbReference type="GO" id="GO:0071949">
    <property type="term" value="F:FAD binding"/>
    <property type="evidence" value="ECO:0007669"/>
    <property type="project" value="InterPro"/>
</dbReference>
<dbReference type="SUPFAM" id="SSF51905">
    <property type="entry name" value="FAD/NAD(P)-binding domain"/>
    <property type="match status" value="1"/>
</dbReference>
<protein>
    <submittedName>
        <fullName evidence="6">15446_t:CDS:1</fullName>
    </submittedName>
</protein>
<feature type="non-terminal residue" evidence="6">
    <location>
        <position position="288"/>
    </location>
</feature>
<comment type="caution">
    <text evidence="6">The sequence shown here is derived from an EMBL/GenBank/DDBJ whole genome shotgun (WGS) entry which is preliminary data.</text>
</comment>
<proteinExistence type="predicted"/>
<evidence type="ECO:0000256" key="3">
    <source>
        <dbReference type="ARBA" id="ARBA00022827"/>
    </source>
</evidence>
<evidence type="ECO:0000256" key="1">
    <source>
        <dbReference type="ARBA" id="ARBA00001974"/>
    </source>
</evidence>
<dbReference type="PANTHER" id="PTHR43004">
    <property type="entry name" value="TRK SYSTEM POTASSIUM UPTAKE PROTEIN"/>
    <property type="match status" value="1"/>
</dbReference>
<dbReference type="InterPro" id="IPR050641">
    <property type="entry name" value="RIFMO-like"/>
</dbReference>
<dbReference type="GO" id="GO:0016709">
    <property type="term" value="F:oxidoreductase activity, acting on paired donors, with incorporation or reduction of molecular oxygen, NAD(P)H as one donor, and incorporation of one atom of oxygen"/>
    <property type="evidence" value="ECO:0007669"/>
    <property type="project" value="UniProtKB-ARBA"/>
</dbReference>
<sequence length="288" mass="32694">MVSLVKEKQTVDVLICGAGPVGLFLANELAEFEISYRIIEKVEKHPNFSKALLVAPRTMEILDNSLLEPFLEHGVKVNHFCTYQNVHDDPIKIDLSTMDNPFAFGLLNRQNKTMDYLNDALQKKKSLGKKQVSNIEFGTELIKYEEKDDHIVAIVKKNNMEKEIICQYLVGCDGCHSAVRKGTKGWTYEGQSLKSSWALADVEIDHELVKYDHVTAFALGEGPLVMFPLDARKNTFRIVAKVSEEENKLETNDHVTHGLTNETHITLEEFQKLIDERIAPIKLELKNP</sequence>
<dbReference type="Gene3D" id="3.50.50.60">
    <property type="entry name" value="FAD/NAD(P)-binding domain"/>
    <property type="match status" value="1"/>
</dbReference>
<keyword evidence="3" id="KW-0274">FAD</keyword>
<accession>A0A9N9PIP8</accession>
<dbReference type="OrthoDB" id="2690153at2759"/>
<feature type="domain" description="FAD-binding" evidence="5">
    <location>
        <begin position="11"/>
        <end position="264"/>
    </location>
</feature>
<evidence type="ECO:0000256" key="2">
    <source>
        <dbReference type="ARBA" id="ARBA00022630"/>
    </source>
</evidence>
<gene>
    <name evidence="6" type="ORF">CPELLU_LOCUS19622</name>
</gene>
<evidence type="ECO:0000259" key="5">
    <source>
        <dbReference type="Pfam" id="PF01494"/>
    </source>
</evidence>
<comment type="cofactor">
    <cofactor evidence="1">
        <name>FAD</name>
        <dbReference type="ChEBI" id="CHEBI:57692"/>
    </cofactor>
</comment>
<dbReference type="InterPro" id="IPR036188">
    <property type="entry name" value="FAD/NAD-bd_sf"/>
</dbReference>
<dbReference type="Gene3D" id="3.30.70.2450">
    <property type="match status" value="1"/>
</dbReference>
<keyword evidence="4" id="KW-0560">Oxidoreductase</keyword>